<dbReference type="InterPro" id="IPR004367">
    <property type="entry name" value="Cyclin_C-dom"/>
</dbReference>
<evidence type="ECO:0000256" key="2">
    <source>
        <dbReference type="ARBA" id="ARBA00022618"/>
    </source>
</evidence>
<proteinExistence type="inferred from homology"/>
<protein>
    <submittedName>
        <fullName evidence="9">Uncharacterized protein</fullName>
    </submittedName>
</protein>
<dbReference type="CDD" id="cd20544">
    <property type="entry name" value="CYCLIN_AtCycD-like_rpt2"/>
    <property type="match status" value="1"/>
</dbReference>
<keyword evidence="3 5" id="KW-0195">Cyclin</keyword>
<dbReference type="Proteomes" id="UP001443914">
    <property type="component" value="Unassembled WGS sequence"/>
</dbReference>
<feature type="domain" description="Cyclin-like" evidence="7">
    <location>
        <begin position="75"/>
        <end position="165"/>
    </location>
</feature>
<evidence type="ECO:0000256" key="5">
    <source>
        <dbReference type="RuleBase" id="RU000383"/>
    </source>
</evidence>
<dbReference type="SMART" id="SM01332">
    <property type="entry name" value="Cyclin_C"/>
    <property type="match status" value="1"/>
</dbReference>
<dbReference type="InterPro" id="IPR013763">
    <property type="entry name" value="Cyclin-like_dom"/>
</dbReference>
<dbReference type="InterPro" id="IPR036915">
    <property type="entry name" value="Cyclin-like_sf"/>
</dbReference>
<gene>
    <name evidence="9" type="ORF">RND81_09G163000</name>
</gene>
<dbReference type="GO" id="GO:0051301">
    <property type="term" value="P:cell division"/>
    <property type="evidence" value="ECO:0007669"/>
    <property type="project" value="UniProtKB-KW"/>
</dbReference>
<dbReference type="SMART" id="SM00385">
    <property type="entry name" value="CYCLIN"/>
    <property type="match status" value="1"/>
</dbReference>
<feature type="domain" description="Cyclin C-terminal" evidence="8">
    <location>
        <begin position="174"/>
        <end position="286"/>
    </location>
</feature>
<reference evidence="9" key="1">
    <citation type="submission" date="2024-03" db="EMBL/GenBank/DDBJ databases">
        <title>WGS assembly of Saponaria officinalis var. Norfolk2.</title>
        <authorList>
            <person name="Jenkins J."/>
            <person name="Shu S."/>
            <person name="Grimwood J."/>
            <person name="Barry K."/>
            <person name="Goodstein D."/>
            <person name="Schmutz J."/>
            <person name="Leebens-Mack J."/>
            <person name="Osbourn A."/>
        </authorList>
    </citation>
    <scope>NUCLEOTIDE SEQUENCE [LARGE SCALE GENOMIC DNA]</scope>
    <source>
        <strain evidence="9">JIC</strain>
    </source>
</reference>
<comment type="similarity">
    <text evidence="1">Belongs to the cyclin family. Cyclin D subfamily.</text>
</comment>
<organism evidence="9 10">
    <name type="scientific">Saponaria officinalis</name>
    <name type="common">Common soapwort</name>
    <name type="synonym">Lychnis saponaria</name>
    <dbReference type="NCBI Taxonomy" id="3572"/>
    <lineage>
        <taxon>Eukaryota</taxon>
        <taxon>Viridiplantae</taxon>
        <taxon>Streptophyta</taxon>
        <taxon>Embryophyta</taxon>
        <taxon>Tracheophyta</taxon>
        <taxon>Spermatophyta</taxon>
        <taxon>Magnoliopsida</taxon>
        <taxon>eudicotyledons</taxon>
        <taxon>Gunneridae</taxon>
        <taxon>Pentapetalae</taxon>
        <taxon>Caryophyllales</taxon>
        <taxon>Caryophyllaceae</taxon>
        <taxon>Caryophylleae</taxon>
        <taxon>Saponaria</taxon>
    </lineage>
</organism>
<dbReference type="SUPFAM" id="SSF47954">
    <property type="entry name" value="Cyclin-like"/>
    <property type="match status" value="2"/>
</dbReference>
<feature type="region of interest" description="Disordered" evidence="6">
    <location>
        <begin position="316"/>
        <end position="358"/>
    </location>
</feature>
<dbReference type="InterPro" id="IPR006671">
    <property type="entry name" value="Cyclin_N"/>
</dbReference>
<dbReference type="EMBL" id="JBDFQZ010000009">
    <property type="protein sequence ID" value="KAK9690915.1"/>
    <property type="molecule type" value="Genomic_DNA"/>
</dbReference>
<dbReference type="PANTHER" id="PTHR10177">
    <property type="entry name" value="CYCLINS"/>
    <property type="match status" value="1"/>
</dbReference>
<comment type="caution">
    <text evidence="9">The sequence shown here is derived from an EMBL/GenBank/DDBJ whole genome shotgun (WGS) entry which is preliminary data.</text>
</comment>
<dbReference type="Pfam" id="PF00134">
    <property type="entry name" value="Cyclin_N"/>
    <property type="match status" value="1"/>
</dbReference>
<dbReference type="Pfam" id="PF02984">
    <property type="entry name" value="Cyclin_C"/>
    <property type="match status" value="1"/>
</dbReference>
<evidence type="ECO:0000256" key="1">
    <source>
        <dbReference type="ARBA" id="ARBA00009065"/>
    </source>
</evidence>
<dbReference type="AlphaFoldDB" id="A0AAW1IN84"/>
<name>A0AAW1IN84_SAPOF</name>
<evidence type="ECO:0000256" key="4">
    <source>
        <dbReference type="ARBA" id="ARBA00023306"/>
    </source>
</evidence>
<evidence type="ECO:0000313" key="10">
    <source>
        <dbReference type="Proteomes" id="UP001443914"/>
    </source>
</evidence>
<dbReference type="GO" id="GO:0010444">
    <property type="term" value="P:guard mother cell differentiation"/>
    <property type="evidence" value="ECO:0007669"/>
    <property type="project" value="UniProtKB-ARBA"/>
</dbReference>
<keyword evidence="4" id="KW-0131">Cell cycle</keyword>
<dbReference type="FunFam" id="1.10.472.10:FF:000070">
    <property type="entry name" value="CYCLIN D32"/>
    <property type="match status" value="1"/>
</dbReference>
<dbReference type="InterPro" id="IPR039361">
    <property type="entry name" value="Cyclin"/>
</dbReference>
<keyword evidence="2" id="KW-0132">Cell division</keyword>
<dbReference type="FunFam" id="1.10.472.10:FF:000060">
    <property type="entry name" value="D6-type cyclin"/>
    <property type="match status" value="1"/>
</dbReference>
<evidence type="ECO:0000259" key="7">
    <source>
        <dbReference type="SMART" id="SM00385"/>
    </source>
</evidence>
<sequence>MGIYPCSLLDELYCEEETWEIEEKNNLNEEQKKGLLKQDLFWEDEELKTLFKKEKIEINYNENLLISKERKEAVKWMIKVNINYGFSALTTILSVNYFDKCISCLPFIQINNKPWTFQLVAVACVSLAAKIEETFVPLILDLQVEGAKVVFEPKDVQKMELLVLSTLDWKMHQVTPLSFLDHIIRRLGLNHQLHWDFLNQCETVLLSLLPDWRFVRYIPSVLAAATMMHVIDQIQPSHSLHYHFQLLNVITISQEKVKDCYEMIVEASKLSNKMVISRSKRKIEQMMMNNNSHTNATTPNSSPSGVMEAYWFSSDSSNDSWVTTSNATTTGGRASTSSSVSSSPVMSRKKGRVNEQPMTLQLPSLSRVFVDVVESPH</sequence>
<evidence type="ECO:0000256" key="6">
    <source>
        <dbReference type="SAM" id="MobiDB-lite"/>
    </source>
</evidence>
<evidence type="ECO:0000259" key="8">
    <source>
        <dbReference type="SMART" id="SM01332"/>
    </source>
</evidence>
<evidence type="ECO:0000256" key="3">
    <source>
        <dbReference type="ARBA" id="ARBA00023127"/>
    </source>
</evidence>
<dbReference type="GO" id="GO:0048316">
    <property type="term" value="P:seed development"/>
    <property type="evidence" value="ECO:0007669"/>
    <property type="project" value="UniProtKB-ARBA"/>
</dbReference>
<accession>A0AAW1IN84</accession>
<evidence type="ECO:0000313" key="9">
    <source>
        <dbReference type="EMBL" id="KAK9690915.1"/>
    </source>
</evidence>
<keyword evidence="10" id="KW-1185">Reference proteome</keyword>
<dbReference type="Gene3D" id="1.10.472.10">
    <property type="entry name" value="Cyclin-like"/>
    <property type="match status" value="2"/>
</dbReference>
<feature type="compositionally biased region" description="Low complexity" evidence="6">
    <location>
        <begin position="320"/>
        <end position="343"/>
    </location>
</feature>
<dbReference type="CDD" id="cd20543">
    <property type="entry name" value="CYCLIN_AtCycD-like_rpt1"/>
    <property type="match status" value="1"/>
</dbReference>